<accession>A0AAD5W1R9</accession>
<dbReference type="Proteomes" id="UP001213000">
    <property type="component" value="Unassembled WGS sequence"/>
</dbReference>
<dbReference type="EMBL" id="JANIEX010000023">
    <property type="protein sequence ID" value="KAJ3575948.1"/>
    <property type="molecule type" value="Genomic_DNA"/>
</dbReference>
<gene>
    <name evidence="1" type="ORF">NP233_g768</name>
</gene>
<sequence length="525" mass="59766">MSLLKRSFTVNIGTALSALCPCSSRRKRKASSDLVCGKSKRLKVEPIKRVLLLEEFPHELLSLICHEIDDDDLLALMRASNLFAPSAAETLCSRLEERGIIQYFLGTVKVLLPVDLDDTLTSFLTEFFPLAKVAVDCDFWALLHLNQTICRIIQKVQALSSIRIRLHSTEVTLLQDDHCMPAMDSLWKALGSRTLENVELICDDRDPPHRPEGENVYQPITPVAQAPAPIQARYLEISTVFTQPCRNKTQILQPLLHSSFPTILWIHVHPIYKAFDWDNVRLDGLFSLWIITDRHIRIRPSFYKSHPRLSSISTVAPFSLSSPTPQPPLRNLTGANVVQPDLRRLSTSPNIGWKLGKKCVLESLEITARDPWEFEDFLNGYRGNSVRFCEKVKGMTAVFRGIPARRLTRTRIDFEFPRGVADHCSAFQTEDDRGCSCSLRATGVESLLWVRFQFDHLTEVVYCFISKLLCEFRGVRDLELSVLRCGTTVDQERKFILGLRSKLRLVQVIKTPHGTWSMSDNPRLI</sequence>
<name>A0AAD5W1R9_9AGAR</name>
<organism evidence="1 2">
    <name type="scientific">Leucocoprinus birnbaumii</name>
    <dbReference type="NCBI Taxonomy" id="56174"/>
    <lineage>
        <taxon>Eukaryota</taxon>
        <taxon>Fungi</taxon>
        <taxon>Dikarya</taxon>
        <taxon>Basidiomycota</taxon>
        <taxon>Agaricomycotina</taxon>
        <taxon>Agaricomycetes</taxon>
        <taxon>Agaricomycetidae</taxon>
        <taxon>Agaricales</taxon>
        <taxon>Agaricineae</taxon>
        <taxon>Agaricaceae</taxon>
        <taxon>Leucocoprinus</taxon>
    </lineage>
</organism>
<reference evidence="1" key="1">
    <citation type="submission" date="2022-07" db="EMBL/GenBank/DDBJ databases">
        <title>Genome Sequence of Leucocoprinus birnbaumii.</title>
        <authorList>
            <person name="Buettner E."/>
        </authorList>
    </citation>
    <scope>NUCLEOTIDE SEQUENCE</scope>
    <source>
        <strain evidence="1">VT141</strain>
    </source>
</reference>
<keyword evidence="2" id="KW-1185">Reference proteome</keyword>
<comment type="caution">
    <text evidence="1">The sequence shown here is derived from an EMBL/GenBank/DDBJ whole genome shotgun (WGS) entry which is preliminary data.</text>
</comment>
<proteinExistence type="predicted"/>
<dbReference type="AlphaFoldDB" id="A0AAD5W1R9"/>
<evidence type="ECO:0000313" key="2">
    <source>
        <dbReference type="Proteomes" id="UP001213000"/>
    </source>
</evidence>
<protein>
    <recommendedName>
        <fullName evidence="3">F-box domain-containing protein</fullName>
    </recommendedName>
</protein>
<evidence type="ECO:0008006" key="3">
    <source>
        <dbReference type="Google" id="ProtNLM"/>
    </source>
</evidence>
<evidence type="ECO:0000313" key="1">
    <source>
        <dbReference type="EMBL" id="KAJ3575948.1"/>
    </source>
</evidence>